<dbReference type="Pfam" id="PF15436">
    <property type="entry name" value="PGBA_N"/>
    <property type="match status" value="1"/>
</dbReference>
<accession>A0A4Q9JTB3</accession>
<reference evidence="2 3" key="1">
    <citation type="submission" date="2018-07" db="EMBL/GenBank/DDBJ databases">
        <title>Campylobacter zealandensis sp. nov., isolated from birds and water in New Zealand.</title>
        <authorList>
            <person name="Wilkinson D.A."/>
            <person name="Biggs P.J."/>
            <person name="French N.P."/>
            <person name="Midwinter A.C."/>
        </authorList>
    </citation>
    <scope>NUCLEOTIDE SEQUENCE [LARGE SCALE GENOMIC DNA]</scope>
    <source>
        <strain evidence="2 3">B423b</strain>
    </source>
</reference>
<dbReference type="OrthoDB" id="5372482at2"/>
<evidence type="ECO:0000313" key="3">
    <source>
        <dbReference type="Proteomes" id="UP000292583"/>
    </source>
</evidence>
<sequence length="232" mass="26264">MLFFANLYADFNLNPVKTNLIKVDGNYGYVKDSSEISLYSSGIVMHNFADSKSIVARASVISKENGLAKLEFKVFDSLEQKALPLPNILPEVNDEVILNFLYNRALIIAPNESIYNEIEQSFPQIYFTHIDIFGAQLIRDSVSSPKRSDFRKFCSNNAVGILIFALDQKAVFVDCQDFNILAENSISKATKIQTPFYSRVGSYKNKFLGFLTSDQDITNFYGYYKALLGIYK</sequence>
<comment type="caution">
    <text evidence="2">The sequence shown here is derived from an EMBL/GenBank/DDBJ whole genome shotgun (WGS) entry which is preliminary data.</text>
</comment>
<dbReference type="Proteomes" id="UP000292583">
    <property type="component" value="Unassembled WGS sequence"/>
</dbReference>
<keyword evidence="3" id="KW-1185">Reference proteome</keyword>
<name>A0A4Q9JTB3_9BACT</name>
<evidence type="ECO:0000313" key="2">
    <source>
        <dbReference type="EMBL" id="TBR79952.1"/>
    </source>
</evidence>
<dbReference type="InterPro" id="IPR029276">
    <property type="entry name" value="PgbA_N"/>
</dbReference>
<dbReference type="EMBL" id="QPGR01000012">
    <property type="protein sequence ID" value="TBR79952.1"/>
    <property type="molecule type" value="Genomic_DNA"/>
</dbReference>
<feature type="domain" description="Plasminogen-binding protein PgbA N-terminal" evidence="1">
    <location>
        <begin position="16"/>
        <end position="228"/>
    </location>
</feature>
<protein>
    <submittedName>
        <fullName evidence="2">Exporting protein</fullName>
    </submittedName>
</protein>
<organism evidence="2 3">
    <name type="scientific">Campylobacter novaezeelandiae</name>
    <dbReference type="NCBI Taxonomy" id="2267891"/>
    <lineage>
        <taxon>Bacteria</taxon>
        <taxon>Pseudomonadati</taxon>
        <taxon>Campylobacterota</taxon>
        <taxon>Epsilonproteobacteria</taxon>
        <taxon>Campylobacterales</taxon>
        <taxon>Campylobacteraceae</taxon>
        <taxon>Campylobacter</taxon>
    </lineage>
</organism>
<evidence type="ECO:0000259" key="1">
    <source>
        <dbReference type="Pfam" id="PF15436"/>
    </source>
</evidence>
<dbReference type="AlphaFoldDB" id="A0A4Q9JTB3"/>
<gene>
    <name evidence="2" type="ORF">DU473_06345</name>
</gene>
<proteinExistence type="predicted"/>